<dbReference type="GO" id="GO:0016020">
    <property type="term" value="C:membrane"/>
    <property type="evidence" value="ECO:0007669"/>
    <property type="project" value="UniProtKB-SubCell"/>
</dbReference>
<evidence type="ECO:0000313" key="9">
    <source>
        <dbReference type="EMBL" id="CAB4930000.1"/>
    </source>
</evidence>
<feature type="transmembrane region" description="Helical" evidence="5">
    <location>
        <begin position="306"/>
        <end position="324"/>
    </location>
</feature>
<dbReference type="InterPro" id="IPR036259">
    <property type="entry name" value="MFS_trans_sf"/>
</dbReference>
<sequence>MPQHMTPMSDARRWLAVAVAVGSVMVAVIDGTILNLALPSLVRDLGASNSDLQWIVDAYVLVFAGFMLTGGSLADRFGRVRMMRIGMTLFGVGSLVASFTDTVGGLTAARAVMGIGAAIISPATLSIVTSLFDDQAGKAKAIGIWAGGSMAGIVIGPIAGGLLLSHFWWGSVFLVNLPIVAISVPLLGALVPESKNPAAARLDVVGMVLSTAALATVLWATISAPEHGWTSVTTLGTYAAGAVLLVVFVAFELRNPLPLLDVRFFAERSFVVPTIVCTAVIFMTSGFSFVLTQLLQFVHGYTPIQAGVRMLPMAFVLISGSVLAPRLADRFGVRRIIVLGLLLQGGGGVLLTRPGPHGAYLLLMIGMVVHGAGQAIGFSPATALAMASVQKERSGVAAGTNATARMSGSALGVAVVGSILVSAYGSDLRSHIAGLGLPSAVAARAQESIGTALGESAKLSAAAGRGLASAARESFVVGASQALMVNAGLCIVAATIFAFLARIPAATKLPSDRHAIVGE</sequence>
<evidence type="ECO:0000256" key="2">
    <source>
        <dbReference type="ARBA" id="ARBA00022692"/>
    </source>
</evidence>
<feature type="transmembrane region" description="Helical" evidence="5">
    <location>
        <begin position="271"/>
        <end position="294"/>
    </location>
</feature>
<proteinExistence type="predicted"/>
<feature type="transmembrane region" description="Helical" evidence="5">
    <location>
        <begin position="359"/>
        <end position="385"/>
    </location>
</feature>
<dbReference type="SUPFAM" id="SSF103473">
    <property type="entry name" value="MFS general substrate transporter"/>
    <property type="match status" value="1"/>
</dbReference>
<name>A0A6J6A526_9ZZZZ</name>
<feature type="transmembrane region" description="Helical" evidence="5">
    <location>
        <begin position="483"/>
        <end position="503"/>
    </location>
</feature>
<dbReference type="CDD" id="cd17321">
    <property type="entry name" value="MFS_MMR_MDR_like"/>
    <property type="match status" value="1"/>
</dbReference>
<dbReference type="EMBL" id="CAEZYF010000006">
    <property type="protein sequence ID" value="CAB4719309.1"/>
    <property type="molecule type" value="Genomic_DNA"/>
</dbReference>
<feature type="transmembrane region" description="Helical" evidence="5">
    <location>
        <begin position="85"/>
        <end position="106"/>
    </location>
</feature>
<feature type="transmembrane region" description="Helical" evidence="5">
    <location>
        <begin position="406"/>
        <end position="425"/>
    </location>
</feature>
<dbReference type="GO" id="GO:0022857">
    <property type="term" value="F:transmembrane transporter activity"/>
    <property type="evidence" value="ECO:0007669"/>
    <property type="project" value="InterPro"/>
</dbReference>
<dbReference type="EMBL" id="CAFBMT010000006">
    <property type="protein sequence ID" value="CAB4930000.1"/>
    <property type="molecule type" value="Genomic_DNA"/>
</dbReference>
<dbReference type="EMBL" id="CAESGF010000006">
    <property type="protein sequence ID" value="CAB4363495.1"/>
    <property type="molecule type" value="Genomic_DNA"/>
</dbReference>
<feature type="transmembrane region" description="Helical" evidence="5">
    <location>
        <begin position="112"/>
        <end position="132"/>
    </location>
</feature>
<protein>
    <submittedName>
        <fullName evidence="7">Unannotated protein</fullName>
    </submittedName>
</protein>
<accession>A0A6J6A526</accession>
<evidence type="ECO:0000313" key="8">
    <source>
        <dbReference type="EMBL" id="CAB4719309.1"/>
    </source>
</evidence>
<dbReference type="PANTHER" id="PTHR42718">
    <property type="entry name" value="MAJOR FACILITATOR SUPERFAMILY MULTIDRUG TRANSPORTER MFSC"/>
    <property type="match status" value="1"/>
</dbReference>
<evidence type="ECO:0000259" key="6">
    <source>
        <dbReference type="PROSITE" id="PS50850"/>
    </source>
</evidence>
<feature type="transmembrane region" description="Helical" evidence="5">
    <location>
        <begin position="144"/>
        <end position="167"/>
    </location>
</feature>
<keyword evidence="4 5" id="KW-0472">Membrane</keyword>
<feature type="transmembrane region" description="Helical" evidence="5">
    <location>
        <begin position="173"/>
        <end position="192"/>
    </location>
</feature>
<feature type="domain" description="Major facilitator superfamily (MFS) profile" evidence="6">
    <location>
        <begin position="15"/>
        <end position="505"/>
    </location>
</feature>
<dbReference type="Pfam" id="PF07690">
    <property type="entry name" value="MFS_1"/>
    <property type="match status" value="1"/>
</dbReference>
<feature type="transmembrane region" description="Helical" evidence="5">
    <location>
        <begin position="336"/>
        <end position="353"/>
    </location>
</feature>
<organism evidence="7">
    <name type="scientific">freshwater metagenome</name>
    <dbReference type="NCBI Taxonomy" id="449393"/>
    <lineage>
        <taxon>unclassified sequences</taxon>
        <taxon>metagenomes</taxon>
        <taxon>ecological metagenomes</taxon>
    </lineage>
</organism>
<gene>
    <name evidence="8" type="ORF">UFOPK2656_01200</name>
    <name evidence="9" type="ORF">UFOPK3651_01415</name>
    <name evidence="7" type="ORF">UFOPK4189_01274</name>
</gene>
<feature type="transmembrane region" description="Helical" evidence="5">
    <location>
        <begin position="54"/>
        <end position="73"/>
    </location>
</feature>
<dbReference type="InterPro" id="IPR011701">
    <property type="entry name" value="MFS"/>
</dbReference>
<dbReference type="Gene3D" id="1.20.1720.10">
    <property type="entry name" value="Multidrug resistance protein D"/>
    <property type="match status" value="1"/>
</dbReference>
<dbReference type="AlphaFoldDB" id="A0A6J6A526"/>
<comment type="subcellular location">
    <subcellularLocation>
        <location evidence="1">Membrane</location>
        <topology evidence="1">Multi-pass membrane protein</topology>
    </subcellularLocation>
</comment>
<evidence type="ECO:0000256" key="5">
    <source>
        <dbReference type="SAM" id="Phobius"/>
    </source>
</evidence>
<feature type="transmembrane region" description="Helical" evidence="5">
    <location>
        <begin position="228"/>
        <end position="251"/>
    </location>
</feature>
<dbReference type="InterPro" id="IPR020846">
    <property type="entry name" value="MFS_dom"/>
</dbReference>
<dbReference type="PROSITE" id="PS50850">
    <property type="entry name" value="MFS"/>
    <property type="match status" value="1"/>
</dbReference>
<dbReference type="Gene3D" id="1.20.1250.20">
    <property type="entry name" value="MFS general substrate transporter like domains"/>
    <property type="match status" value="1"/>
</dbReference>
<dbReference type="PANTHER" id="PTHR42718:SF42">
    <property type="entry name" value="EXPORT PROTEIN"/>
    <property type="match status" value="1"/>
</dbReference>
<evidence type="ECO:0000313" key="7">
    <source>
        <dbReference type="EMBL" id="CAB4363495.1"/>
    </source>
</evidence>
<reference evidence="7" key="1">
    <citation type="submission" date="2020-05" db="EMBL/GenBank/DDBJ databases">
        <authorList>
            <person name="Chiriac C."/>
            <person name="Salcher M."/>
            <person name="Ghai R."/>
            <person name="Kavagutti S V."/>
        </authorList>
    </citation>
    <scope>NUCLEOTIDE SEQUENCE</scope>
</reference>
<feature type="transmembrane region" description="Helical" evidence="5">
    <location>
        <begin position="14"/>
        <end position="34"/>
    </location>
</feature>
<keyword evidence="2 5" id="KW-0812">Transmembrane</keyword>
<evidence type="ECO:0000256" key="4">
    <source>
        <dbReference type="ARBA" id="ARBA00023136"/>
    </source>
</evidence>
<feature type="transmembrane region" description="Helical" evidence="5">
    <location>
        <begin position="204"/>
        <end position="222"/>
    </location>
</feature>
<keyword evidence="3 5" id="KW-1133">Transmembrane helix</keyword>
<evidence type="ECO:0000256" key="1">
    <source>
        <dbReference type="ARBA" id="ARBA00004141"/>
    </source>
</evidence>
<evidence type="ECO:0000256" key="3">
    <source>
        <dbReference type="ARBA" id="ARBA00022989"/>
    </source>
</evidence>